<accession>A0A6G6Y0H1</accession>
<dbReference type="SUPFAM" id="SSF56826">
    <property type="entry name" value="Upper collar protein gp10 (connector protein)"/>
    <property type="match status" value="1"/>
</dbReference>
<reference evidence="1 2" key="1">
    <citation type="submission" date="2020-01" db="EMBL/GenBank/DDBJ databases">
        <title>Honey bees harbor a diverse gut virome engaging in nested strain-level interactions with the microbiota.</title>
        <authorList>
            <person name="Bonilla-Rosso G."/>
            <person name="Steiner T."/>
            <person name="Wichmann F."/>
            <person name="Bexkens E."/>
            <person name="Engel P."/>
        </authorList>
    </citation>
    <scope>NUCLEOTIDE SEQUENCE [LARGE SCALE GENOMIC DNA]</scope>
</reference>
<dbReference type="Gene3D" id="3.30.1350.20">
    <property type="entry name" value="Bacteriophage PHI-29 conector. Domain 3"/>
    <property type="match status" value="1"/>
</dbReference>
<name>A0A6G6Y0H1_9CAUD</name>
<proteinExistence type="predicted"/>
<dbReference type="Pfam" id="PF05352">
    <property type="entry name" value="Phage_connector"/>
    <property type="match status" value="1"/>
</dbReference>
<evidence type="ECO:0000313" key="2">
    <source>
        <dbReference type="Proteomes" id="UP000500911"/>
    </source>
</evidence>
<protein>
    <recommendedName>
        <fullName evidence="3">Upper collar protein</fullName>
    </recommendedName>
</protein>
<dbReference type="InterPro" id="IPR036199">
    <property type="entry name" value="Gp10_sf"/>
</dbReference>
<keyword evidence="2" id="KW-1185">Reference proteome</keyword>
<dbReference type="Gene3D" id="2.40.500.10">
    <property type="entry name" value="Upper collar protein gp10 (connector protein)"/>
    <property type="match status" value="1"/>
</dbReference>
<dbReference type="Gene3D" id="1.10.246.30">
    <property type="match status" value="1"/>
</dbReference>
<organism evidence="1 2">
    <name type="scientific">Bifidobacterium phage BadAargau2</name>
    <dbReference type="NCBI Taxonomy" id="2713242"/>
    <lineage>
        <taxon>Viruses</taxon>
        <taxon>Duplodnaviria</taxon>
        <taxon>Heunggongvirae</taxon>
        <taxon>Uroviricota</taxon>
        <taxon>Caudoviricetes</taxon>
        <taxon>Badaztecvirus</taxon>
        <taxon>Badaztecvirus badaargau2</taxon>
    </lineage>
</organism>
<dbReference type="EMBL" id="MT006240">
    <property type="protein sequence ID" value="QIG78307.1"/>
    <property type="molecule type" value="Genomic_DNA"/>
</dbReference>
<evidence type="ECO:0000313" key="1">
    <source>
        <dbReference type="EMBL" id="QIG78307.1"/>
    </source>
</evidence>
<sequence>MSRRKAKYELQKDNYEALFPGDAKNVGNNATENRRYVNIGMYYHLLKQLAVSRFSWQGLPPGIDERFIELRLFENGGMPLIFFYDKIRLRYMVTECSNMGFQNTYLNPTSYTPYGVDYSYRKLQPDECVPIWDNMLRTPLHDVMYLYATRLAAIDRAFDVNIDNSVWPQIVVTTETQKLTIENLLKQKNDGAPIVIAYDNLDNINQVVQNIPNSGEYIADKLLNAKAQVWNEAISFLGISNSNTEKKERLISDEVEAGAEKTDVFRLAFLKTRQQACDQINNMFGGDGIIVGVDWSDNTTDATIGGGTSD</sequence>
<evidence type="ECO:0008006" key="3">
    <source>
        <dbReference type="Google" id="ProtNLM"/>
    </source>
</evidence>
<gene>
    <name evidence="1" type="ORF">BAAR0010003c01_00012</name>
</gene>
<dbReference type="Proteomes" id="UP000500911">
    <property type="component" value="Segment"/>
</dbReference>
<dbReference type="InterPro" id="IPR008016">
    <property type="entry name" value="Gp10"/>
</dbReference>